<protein>
    <submittedName>
        <fullName evidence="2">Putative portal protein</fullName>
    </submittedName>
</protein>
<evidence type="ECO:0000256" key="1">
    <source>
        <dbReference type="SAM" id="MobiDB-lite"/>
    </source>
</evidence>
<feature type="region of interest" description="Disordered" evidence="1">
    <location>
        <begin position="614"/>
        <end position="634"/>
    </location>
</feature>
<organism evidence="2">
    <name type="scientific">viral metagenome</name>
    <dbReference type="NCBI Taxonomy" id="1070528"/>
    <lineage>
        <taxon>unclassified sequences</taxon>
        <taxon>metagenomes</taxon>
        <taxon>organismal metagenomes</taxon>
    </lineage>
</organism>
<sequence length="634" mass="70484">MATRDIDDNLTTTMPTKGDAARGAAGGSGGVVDVTSVSIPHPSKWRPGQGTLAFGGLKAYLQPSGGGSVMVLEPPEQPQQAYRWYRLSPLMGSILEAFSVNVYGANYSFEPVIDLDDPDARDQIRSALEALQAGEDLDAEVEVSDQEVATEIQRIRRRMRREKEFLDAWFSNACSERSYHATKILTGQDKGILGTGYWEVIRDATRRPRRVVWVPAHSVRALPQDADWVVMKRPGKVTSLHWHDEEEHFAHFRQYIQLDGSNQVVARYKEYGDPRIMSRGTGRYYSSPEDMEAAEAKTVPDGQGGHYRVLPLPATELLNFPTWYAGSQAYGKPRHSPVGPELTGLRDLSEHNRLVVTDQSIPNMILLVAGAKVNSDVIKDIKDQFKQREPGDPQIVVVQAFDARNAPSGPTITPTMKLEKTKDSQNTDGLGLNYTKQGWKAIRQNYRMPKVAIGDDDQTNRATAYIMYRYTEDQVYDPERCDFDDRINTTLVIDLGIRYHKYKTLTRAPKDPELISTMIERLAKVGVISPDEGRELAEQIFNRKFKDIDAVWTKLPVVILNAILQTKNKVTGAAVLMGEKPENEGDIGFMELLRDSMLKEFELAGLAVGAKKKPEAAAAGDGSPPPAAPDEGVV</sequence>
<gene>
    <name evidence="2" type="ORF">TM448A00064_0080</name>
    <name evidence="3" type="ORF">TM448B00061_0089</name>
</gene>
<evidence type="ECO:0000313" key="3">
    <source>
        <dbReference type="EMBL" id="QJH93469.1"/>
    </source>
</evidence>
<dbReference type="AlphaFoldDB" id="A0A6H1Z8X5"/>
<reference evidence="2" key="1">
    <citation type="submission" date="2020-03" db="EMBL/GenBank/DDBJ databases">
        <title>The deep terrestrial virosphere.</title>
        <authorList>
            <person name="Holmfeldt K."/>
            <person name="Nilsson E."/>
            <person name="Simone D."/>
            <person name="Lopez-Fernandez M."/>
            <person name="Wu X."/>
            <person name="de Brujin I."/>
            <person name="Lundin D."/>
            <person name="Andersson A."/>
            <person name="Bertilsson S."/>
            <person name="Dopson M."/>
        </authorList>
    </citation>
    <scope>NUCLEOTIDE SEQUENCE</scope>
    <source>
        <strain evidence="2">TM448A00064</strain>
        <strain evidence="3">TM448B00061</strain>
    </source>
</reference>
<evidence type="ECO:0000313" key="2">
    <source>
        <dbReference type="EMBL" id="QJA43901.1"/>
    </source>
</evidence>
<dbReference type="EMBL" id="MT144588">
    <property type="protein sequence ID" value="QJH93469.1"/>
    <property type="molecule type" value="Genomic_DNA"/>
</dbReference>
<dbReference type="EMBL" id="MT143971">
    <property type="protein sequence ID" value="QJA43901.1"/>
    <property type="molecule type" value="Genomic_DNA"/>
</dbReference>
<accession>A0A6H1Z8X5</accession>
<feature type="region of interest" description="Disordered" evidence="1">
    <location>
        <begin position="1"/>
        <end position="29"/>
    </location>
</feature>
<proteinExistence type="predicted"/>
<name>A0A6H1Z8X5_9ZZZZ</name>